<protein>
    <submittedName>
        <fullName evidence="6">Extracellular solute-binding protein</fullName>
    </submittedName>
</protein>
<dbReference type="AlphaFoldDB" id="A0A9X4KFL1"/>
<proteinExistence type="inferred from homology"/>
<feature type="signal peptide" evidence="5">
    <location>
        <begin position="1"/>
        <end position="29"/>
    </location>
</feature>
<dbReference type="RefSeq" id="WP_277564983.1">
    <property type="nucleotide sequence ID" value="NZ_JAPDHZ010000002.1"/>
</dbReference>
<organism evidence="6 7">
    <name type="scientific">Cohnella ginsengisoli</name>
    <dbReference type="NCBI Taxonomy" id="425004"/>
    <lineage>
        <taxon>Bacteria</taxon>
        <taxon>Bacillati</taxon>
        <taxon>Bacillota</taxon>
        <taxon>Bacilli</taxon>
        <taxon>Bacillales</taxon>
        <taxon>Paenibacillaceae</taxon>
        <taxon>Cohnella</taxon>
    </lineage>
</organism>
<keyword evidence="7" id="KW-1185">Reference proteome</keyword>
<evidence type="ECO:0000256" key="3">
    <source>
        <dbReference type="ARBA" id="ARBA00022448"/>
    </source>
</evidence>
<name>A0A9X4KFL1_9BACL</name>
<dbReference type="EMBL" id="JAPDHZ010000002">
    <property type="protein sequence ID" value="MDG0791217.1"/>
    <property type="molecule type" value="Genomic_DNA"/>
</dbReference>
<evidence type="ECO:0000313" key="6">
    <source>
        <dbReference type="EMBL" id="MDG0791217.1"/>
    </source>
</evidence>
<evidence type="ECO:0000256" key="4">
    <source>
        <dbReference type="ARBA" id="ARBA00022729"/>
    </source>
</evidence>
<dbReference type="GO" id="GO:0030313">
    <property type="term" value="C:cell envelope"/>
    <property type="evidence" value="ECO:0007669"/>
    <property type="project" value="UniProtKB-SubCell"/>
</dbReference>
<comment type="subcellular location">
    <subcellularLocation>
        <location evidence="1">Cell envelope</location>
    </subcellularLocation>
</comment>
<keyword evidence="3" id="KW-0813">Transport</keyword>
<feature type="chain" id="PRO_5040740782" evidence="5">
    <location>
        <begin position="30"/>
        <end position="475"/>
    </location>
</feature>
<dbReference type="PANTHER" id="PTHR43649:SF31">
    <property type="entry name" value="SN-GLYCEROL-3-PHOSPHATE-BINDING PERIPLASMIC PROTEIN UGPB"/>
    <property type="match status" value="1"/>
</dbReference>
<sequence length="475" mass="50761">MLKQWGYTALGATLIVGLAACSSSGNDGAASSAPSASNSGTASASASGQAASGAKTKIAYWTPDRHDAVFMQAKIDEFNKTNTDNIEVEMTVMADNYPDAVDIAFASKQAPDVLQINNLDTYVKKGYITPLNAYMDDATKKRFESILIENKNMIDGQIYSFPNIGQTWRLIYNKDLFAKAGIAEPPKTLAELVEDAKKITAAGKADGAYGFASNFKSSSGFWRPSITVSTASGTTGAEGYNFQSGQFDFSSVKDIALALRQMKEDGSMLPGVESLDMDPLRAQFAQGKIGMYINHSGEPGVYKDQFPTTVNWAAALPPTADGQIHGAINVVGGSYIGISNDSPNKEKAWKFLQYVYSLDLQKEYYESGYGVSLIPDVIEAASTPSLPGIEGFLPTKYDALYPATPLSATEADLEGTKYGDVLTKYVIVGGDLDKTIADLNTRYNAALAKARADGTTKIEADPSFDASKLQGTLAQ</sequence>
<dbReference type="InterPro" id="IPR050490">
    <property type="entry name" value="Bact_solute-bd_prot1"/>
</dbReference>
<dbReference type="Pfam" id="PF01547">
    <property type="entry name" value="SBP_bac_1"/>
    <property type="match status" value="1"/>
</dbReference>
<dbReference type="PROSITE" id="PS51257">
    <property type="entry name" value="PROKAR_LIPOPROTEIN"/>
    <property type="match status" value="1"/>
</dbReference>
<gene>
    <name evidence="6" type="ORF">OMP38_10305</name>
</gene>
<accession>A0A9X4KFL1</accession>
<evidence type="ECO:0000256" key="1">
    <source>
        <dbReference type="ARBA" id="ARBA00004196"/>
    </source>
</evidence>
<dbReference type="Proteomes" id="UP001153387">
    <property type="component" value="Unassembled WGS sequence"/>
</dbReference>
<evidence type="ECO:0000256" key="5">
    <source>
        <dbReference type="SAM" id="SignalP"/>
    </source>
</evidence>
<dbReference type="SUPFAM" id="SSF53850">
    <property type="entry name" value="Periplasmic binding protein-like II"/>
    <property type="match status" value="1"/>
</dbReference>
<dbReference type="InterPro" id="IPR006059">
    <property type="entry name" value="SBP"/>
</dbReference>
<comment type="caution">
    <text evidence="6">The sequence shown here is derived from an EMBL/GenBank/DDBJ whole genome shotgun (WGS) entry which is preliminary data.</text>
</comment>
<dbReference type="PANTHER" id="PTHR43649">
    <property type="entry name" value="ARABINOSE-BINDING PROTEIN-RELATED"/>
    <property type="match status" value="1"/>
</dbReference>
<dbReference type="Gene3D" id="3.40.190.10">
    <property type="entry name" value="Periplasmic binding protein-like II"/>
    <property type="match status" value="1"/>
</dbReference>
<evidence type="ECO:0000313" key="7">
    <source>
        <dbReference type="Proteomes" id="UP001153387"/>
    </source>
</evidence>
<comment type="similarity">
    <text evidence="2">Belongs to the bacterial solute-binding protein 1 family.</text>
</comment>
<evidence type="ECO:0000256" key="2">
    <source>
        <dbReference type="ARBA" id="ARBA00008520"/>
    </source>
</evidence>
<keyword evidence="4 5" id="KW-0732">Signal</keyword>
<reference evidence="6 7" key="1">
    <citation type="submission" date="2022-10" db="EMBL/GenBank/DDBJ databases">
        <title>Comparative genomic analysis of Cohnella hashimotonis sp. nov., isolated from the International Space Station.</title>
        <authorList>
            <person name="Simpson A."/>
            <person name="Venkateswaran K."/>
        </authorList>
    </citation>
    <scope>NUCLEOTIDE SEQUENCE [LARGE SCALE GENOMIC DNA]</scope>
    <source>
        <strain evidence="6 7">DSM 18997</strain>
    </source>
</reference>